<dbReference type="SUPFAM" id="SSF53448">
    <property type="entry name" value="Nucleotide-diphospho-sugar transferases"/>
    <property type="match status" value="1"/>
</dbReference>
<evidence type="ECO:0000313" key="1">
    <source>
        <dbReference type="EMBL" id="AIA90554.1"/>
    </source>
</evidence>
<dbReference type="EMBL" id="KF123253">
    <property type="protein sequence ID" value="AIA90554.1"/>
    <property type="molecule type" value="Genomic_DNA"/>
</dbReference>
<proteinExistence type="predicted"/>
<sequence length="133" mass="15559">MIPEYAQIGRIYSAVGVPWAKLYKRSFVVSNGLLFDPALSIWEDNLFNFCAFYLANKIKYMDYAGYYYDSLGNEPKIREKQLQGREHVPLERHRQLLVNTGLIGNRILRLAYESEVARSYSNEFFEYVVAISR</sequence>
<name>A0A060C5Q6_9BIFI</name>
<reference evidence="1" key="1">
    <citation type="journal article" date="2013" name="Environ. Microbiol.">
        <title>Seasonally variable intestinal metagenomes of the red palm weevil (Rhynchophorus ferrugineus).</title>
        <authorList>
            <person name="Jia S."/>
            <person name="Zhang X."/>
            <person name="Zhang G."/>
            <person name="Yin A."/>
            <person name="Zhang S."/>
            <person name="Li F."/>
            <person name="Wang L."/>
            <person name="Zhao D."/>
            <person name="Yun Q."/>
            <person name="Tala"/>
            <person name="Wang J."/>
            <person name="Sun G."/>
            <person name="Baabdullah M."/>
            <person name="Yu X."/>
            <person name="Hu S."/>
            <person name="Al-Mssallem I.S."/>
            <person name="Yu J."/>
        </authorList>
    </citation>
    <scope>NUCLEOTIDE SEQUENCE</scope>
</reference>
<accession>A0A060C5Q6</accession>
<dbReference type="AlphaFoldDB" id="A0A060C5Q6"/>
<organism evidence="1">
    <name type="scientific">uncultured Bifidobacterium sp</name>
    <dbReference type="NCBI Taxonomy" id="165187"/>
    <lineage>
        <taxon>Bacteria</taxon>
        <taxon>Bacillati</taxon>
        <taxon>Actinomycetota</taxon>
        <taxon>Actinomycetes</taxon>
        <taxon>Bifidobacteriales</taxon>
        <taxon>Bifidobacteriaceae</taxon>
        <taxon>Bifidobacterium</taxon>
        <taxon>environmental samples</taxon>
    </lineage>
</organism>
<feature type="non-terminal residue" evidence="1">
    <location>
        <position position="133"/>
    </location>
</feature>
<dbReference type="InterPro" id="IPR029044">
    <property type="entry name" value="Nucleotide-diphossugar_trans"/>
</dbReference>
<protein>
    <submittedName>
        <fullName evidence="1">CAZy families GT2 protein</fullName>
    </submittedName>
</protein>